<gene>
    <name evidence="1" type="ORF">F4559_004577</name>
</gene>
<dbReference type="EMBL" id="JACHJS010000001">
    <property type="protein sequence ID" value="MBB4967218.1"/>
    <property type="molecule type" value="Genomic_DNA"/>
</dbReference>
<evidence type="ECO:0000313" key="2">
    <source>
        <dbReference type="Proteomes" id="UP000542674"/>
    </source>
</evidence>
<dbReference type="PANTHER" id="PTHR46865:SF2">
    <property type="entry name" value="MONOOXYGENASE"/>
    <property type="match status" value="1"/>
</dbReference>
<dbReference type="Gene3D" id="3.50.50.60">
    <property type="entry name" value="FAD/NAD(P)-binding domain"/>
    <property type="match status" value="1"/>
</dbReference>
<dbReference type="Gene3D" id="3.30.9.10">
    <property type="entry name" value="D-Amino Acid Oxidase, subunit A, domain 2"/>
    <property type="match status" value="1"/>
</dbReference>
<proteinExistence type="predicted"/>
<organism evidence="1 2">
    <name type="scientific">Saccharothrix violaceirubra</name>
    <dbReference type="NCBI Taxonomy" id="413306"/>
    <lineage>
        <taxon>Bacteria</taxon>
        <taxon>Bacillati</taxon>
        <taxon>Actinomycetota</taxon>
        <taxon>Actinomycetes</taxon>
        <taxon>Pseudonocardiales</taxon>
        <taxon>Pseudonocardiaceae</taxon>
        <taxon>Saccharothrix</taxon>
    </lineage>
</organism>
<dbReference type="PANTHER" id="PTHR46865">
    <property type="entry name" value="OXIDOREDUCTASE-RELATED"/>
    <property type="match status" value="1"/>
</dbReference>
<dbReference type="PRINTS" id="PR00420">
    <property type="entry name" value="RNGMNOXGNASE"/>
</dbReference>
<protein>
    <submittedName>
        <fullName evidence="1">2-polyprenyl-6-methoxyphenol hydroxylase-like FAD-dependent oxidoreductase</fullName>
    </submittedName>
</protein>
<accession>A0A7W7WY10</accession>
<keyword evidence="2" id="KW-1185">Reference proteome</keyword>
<sequence>MRVLVSGASIAGPVVAYWLDHWGFDVTVVERAPAPRRTGGHAVDLFAPALDVVDRMGLRSAVLDHRTGTDRITLHTPGVPPVDAHLAKVFGMLSEDHVEVMRDELSEVLLGASSDRIEYRYGDSIAELGDDVVFDSGTRERFDLVVGADGLHSNVRRLAFGEVPERFVGAYLAVASIPDDPDLAGRSIGYVDAGRVATGYRAGEDARAVFLFRGPRLDYHHRDVERQKALLRKAFAGMPGKVPGWLADLDGTFYFDGITQVELDRWTSGRVALVGDAGYCPGPAVGGSTSLAVVGAYSFAAELARASGDTTRAFPAYEAAIGDYVRASRGMAVKAARRIIPATHRGVRTMRTVLRVLPKLPVSWGKALASLESDGFRPHDAYVPRPAPEPVR</sequence>
<dbReference type="Proteomes" id="UP000542674">
    <property type="component" value="Unassembled WGS sequence"/>
</dbReference>
<dbReference type="InterPro" id="IPR036188">
    <property type="entry name" value="FAD/NAD-bd_sf"/>
</dbReference>
<dbReference type="SUPFAM" id="SSF51905">
    <property type="entry name" value="FAD/NAD(P)-binding domain"/>
    <property type="match status" value="1"/>
</dbReference>
<dbReference type="RefSeq" id="WP_184671731.1">
    <property type="nucleotide sequence ID" value="NZ_BAABAI010000020.1"/>
</dbReference>
<reference evidence="1 2" key="1">
    <citation type="submission" date="2020-08" db="EMBL/GenBank/DDBJ databases">
        <title>Sequencing the genomes of 1000 actinobacteria strains.</title>
        <authorList>
            <person name="Klenk H.-P."/>
        </authorList>
    </citation>
    <scope>NUCLEOTIDE SEQUENCE [LARGE SCALE GENOMIC DNA]</scope>
    <source>
        <strain evidence="1 2">DSM 45084</strain>
    </source>
</reference>
<evidence type="ECO:0000313" key="1">
    <source>
        <dbReference type="EMBL" id="MBB4967218.1"/>
    </source>
</evidence>
<dbReference type="AlphaFoldDB" id="A0A7W7WY10"/>
<comment type="caution">
    <text evidence="1">The sequence shown here is derived from an EMBL/GenBank/DDBJ whole genome shotgun (WGS) entry which is preliminary data.</text>
</comment>
<dbReference type="InterPro" id="IPR051704">
    <property type="entry name" value="FAD_aromatic-hydroxylase"/>
</dbReference>
<name>A0A7W7WY10_9PSEU</name>